<evidence type="ECO:0000313" key="3">
    <source>
        <dbReference type="EMBL" id="EXB48390.1"/>
    </source>
</evidence>
<dbReference type="STRING" id="981085.W9R016"/>
<dbReference type="Proteomes" id="UP000030645">
    <property type="component" value="Unassembled WGS sequence"/>
</dbReference>
<keyword evidence="2" id="KW-0677">Repeat</keyword>
<evidence type="ECO:0000256" key="2">
    <source>
        <dbReference type="ARBA" id="ARBA00022737"/>
    </source>
</evidence>
<keyword evidence="4" id="KW-1185">Reference proteome</keyword>
<dbReference type="InterPro" id="IPR051179">
    <property type="entry name" value="WD_repeat_multifunction"/>
</dbReference>
<proteinExistence type="predicted"/>
<evidence type="ECO:0000256" key="1">
    <source>
        <dbReference type="ARBA" id="ARBA00022574"/>
    </source>
</evidence>
<gene>
    <name evidence="3" type="ORF">L484_007968</name>
</gene>
<sequence length="422" mass="46516">MGPEPNRIERKVGAFHHLYDIDGVPCQTHINRITNGGYIHGQPPFRKEGISALDFDSKGIYLVSATKSGCLTVHDFETLYCESSKSSTCLENTATKLVLHLSKHQQLDFVRWNLANQEEVVCSSMKSNELLIFDVGYISSEPSQVLRTRLSASLHGSNIHKGLSDIASTPIDDSRLFASDTHGVVNVWDRRMSSLPCLELTTNSRIALNSIQLNVENQIIFGANKDGVLYMWDLRGGKASAAFHSHKEISHSTLMSLKLASAIEKIEPLKAQSDIIAKEIHSIDLDPSCPYQLAFHLNDGYRNEPNYADPLCLRKPSWLPTNSIYVVGSASDKGVHLLDFYPDPSSPSHVDFNCRDDVETSSGVKNQNKENCFVPLSEAVTACAVHPLYGTIIAGTKAVSIGDKFKLLQLSAERCVEGDVTL</sequence>
<dbReference type="InterPro" id="IPR036322">
    <property type="entry name" value="WD40_repeat_dom_sf"/>
</dbReference>
<dbReference type="SUPFAM" id="SSF50978">
    <property type="entry name" value="WD40 repeat-like"/>
    <property type="match status" value="1"/>
</dbReference>
<organism evidence="3 4">
    <name type="scientific">Morus notabilis</name>
    <dbReference type="NCBI Taxonomy" id="981085"/>
    <lineage>
        <taxon>Eukaryota</taxon>
        <taxon>Viridiplantae</taxon>
        <taxon>Streptophyta</taxon>
        <taxon>Embryophyta</taxon>
        <taxon>Tracheophyta</taxon>
        <taxon>Spermatophyta</taxon>
        <taxon>Magnoliopsida</taxon>
        <taxon>eudicotyledons</taxon>
        <taxon>Gunneridae</taxon>
        <taxon>Pentapetalae</taxon>
        <taxon>rosids</taxon>
        <taxon>fabids</taxon>
        <taxon>Rosales</taxon>
        <taxon>Moraceae</taxon>
        <taxon>Moreae</taxon>
        <taxon>Morus</taxon>
    </lineage>
</organism>
<protein>
    <submittedName>
        <fullName evidence="3">Uncharacterized protein</fullName>
    </submittedName>
</protein>
<dbReference type="PROSITE" id="PS00678">
    <property type="entry name" value="WD_REPEATS_1"/>
    <property type="match status" value="1"/>
</dbReference>
<keyword evidence="1" id="KW-0853">WD repeat</keyword>
<dbReference type="InterPro" id="IPR015943">
    <property type="entry name" value="WD40/YVTN_repeat-like_dom_sf"/>
</dbReference>
<dbReference type="PANTHER" id="PTHR19857:SF21">
    <property type="entry name" value="ANAPHASE-PROMOTING COMPLEX SUBUNIT 4 WD40 DOMAIN-CONTAINING PROTEIN"/>
    <property type="match status" value="1"/>
</dbReference>
<dbReference type="eggNOG" id="ENOG502QTIU">
    <property type="taxonomic scope" value="Eukaryota"/>
</dbReference>
<reference evidence="4" key="1">
    <citation type="submission" date="2013-01" db="EMBL/GenBank/DDBJ databases">
        <title>Draft Genome Sequence of a Mulberry Tree, Morus notabilis C.K. Schneid.</title>
        <authorList>
            <person name="He N."/>
            <person name="Zhao S."/>
        </authorList>
    </citation>
    <scope>NUCLEOTIDE SEQUENCE</scope>
</reference>
<evidence type="ECO:0000313" key="4">
    <source>
        <dbReference type="Proteomes" id="UP000030645"/>
    </source>
</evidence>
<name>W9R016_9ROSA</name>
<dbReference type="InterPro" id="IPR019775">
    <property type="entry name" value="WD40_repeat_CS"/>
</dbReference>
<dbReference type="EMBL" id="KE343942">
    <property type="protein sequence ID" value="EXB48390.1"/>
    <property type="molecule type" value="Genomic_DNA"/>
</dbReference>
<accession>W9R016</accession>
<dbReference type="AlphaFoldDB" id="W9R016"/>
<dbReference type="Gene3D" id="2.130.10.10">
    <property type="entry name" value="YVTN repeat-like/Quinoprotein amine dehydrogenase"/>
    <property type="match status" value="1"/>
</dbReference>
<dbReference type="PANTHER" id="PTHR19857">
    <property type="entry name" value="MITOCHONDRIAL DIVISION PROTEIN 1-RELATED"/>
    <property type="match status" value="1"/>
</dbReference>